<organism evidence="8 9">
    <name type="scientific">Pogona vitticeps</name>
    <name type="common">central bearded dragon</name>
    <dbReference type="NCBI Taxonomy" id="103695"/>
    <lineage>
        <taxon>Eukaryota</taxon>
        <taxon>Metazoa</taxon>
        <taxon>Chordata</taxon>
        <taxon>Craniata</taxon>
        <taxon>Vertebrata</taxon>
        <taxon>Euteleostomi</taxon>
        <taxon>Lepidosauria</taxon>
        <taxon>Squamata</taxon>
        <taxon>Bifurcata</taxon>
        <taxon>Unidentata</taxon>
        <taxon>Episquamata</taxon>
        <taxon>Toxicofera</taxon>
        <taxon>Iguania</taxon>
        <taxon>Acrodonta</taxon>
        <taxon>Agamidae</taxon>
        <taxon>Amphibolurinae</taxon>
        <taxon>Pogona</taxon>
    </lineage>
</organism>
<evidence type="ECO:0000256" key="1">
    <source>
        <dbReference type="ARBA" id="ARBA00004141"/>
    </source>
</evidence>
<comment type="subcellular location">
    <subcellularLocation>
        <location evidence="1">Membrane</location>
        <topology evidence="1">Multi-pass membrane protein</topology>
    </subcellularLocation>
</comment>
<evidence type="ECO:0000256" key="3">
    <source>
        <dbReference type="ARBA" id="ARBA00022692"/>
    </source>
</evidence>
<keyword evidence="8" id="KW-1185">Reference proteome</keyword>
<proteinExistence type="inferred from homology"/>
<dbReference type="Pfam" id="PF03006">
    <property type="entry name" value="HlyIII"/>
    <property type="match status" value="1"/>
</dbReference>
<evidence type="ECO:0000256" key="4">
    <source>
        <dbReference type="ARBA" id="ARBA00022989"/>
    </source>
</evidence>
<feature type="transmembrane region" description="Helical" evidence="7">
    <location>
        <begin position="132"/>
        <end position="155"/>
    </location>
</feature>
<comment type="similarity">
    <text evidence="2">Belongs to the ADIPOR family.</text>
</comment>
<evidence type="ECO:0000256" key="5">
    <source>
        <dbReference type="ARBA" id="ARBA00023136"/>
    </source>
</evidence>
<feature type="compositionally biased region" description="Pro residues" evidence="6">
    <location>
        <begin position="1"/>
        <end position="10"/>
    </location>
</feature>
<evidence type="ECO:0000256" key="2">
    <source>
        <dbReference type="ARBA" id="ARBA00007018"/>
    </source>
</evidence>
<evidence type="ECO:0000256" key="7">
    <source>
        <dbReference type="SAM" id="Phobius"/>
    </source>
</evidence>
<dbReference type="GeneID" id="140708103"/>
<keyword evidence="5 7" id="KW-0472">Membrane</keyword>
<sequence length="363" mass="39172">MGEGGPPGPGPGRRRRGRGPGRLLRAAEVPASMTERFILSGYRGPGESAAQCLASAFRATNETGNFWTHFGALLLFAVHCRQPPPGPEGPPPPPAFFYPLWSYCLGVGGLLAGSSLAHLFSALSPEARELCFYIDYGTISAYTVGAALAYFYYIYPPRRAPGPGGNHSAGAGGPCALAGGAGPLGAWFEALYLPSACLSALLCTLACCASRRQWPRHRYLVRTLVFLLPFLVVSLPVFHKLWRAGGGQRTGACFLRHCLWLLASGLFNVSKIPERFLPGRFDIWGHSHQWFHCCSFLSILEELRMIRAEIQEAQPALPREPTFLSTFGVMLLLLALLAGIVAWFGLQAYRAGHRAGAAAAKGD</sequence>
<protein>
    <submittedName>
        <fullName evidence="9">Membrane progesterone receptor epsilon-like</fullName>
    </submittedName>
</protein>
<gene>
    <name evidence="9" type="primary">LOC140708103</name>
</gene>
<feature type="transmembrane region" description="Helical" evidence="7">
    <location>
        <begin position="323"/>
        <end position="346"/>
    </location>
</feature>
<name>A0ABM5GNC4_9SAUR</name>
<dbReference type="PANTHER" id="PTHR20855:SF143">
    <property type="entry name" value="MEMBRANE PROGESTIN RECEPTOR EPSILON"/>
    <property type="match status" value="1"/>
</dbReference>
<feature type="transmembrane region" description="Helical" evidence="7">
    <location>
        <begin position="100"/>
        <end position="120"/>
    </location>
</feature>
<reference evidence="9" key="1">
    <citation type="submission" date="2025-08" db="UniProtKB">
        <authorList>
            <consortium name="RefSeq"/>
        </authorList>
    </citation>
    <scope>IDENTIFICATION</scope>
</reference>
<dbReference type="PANTHER" id="PTHR20855">
    <property type="entry name" value="ADIPOR/PROGESTIN RECEPTOR-RELATED"/>
    <property type="match status" value="1"/>
</dbReference>
<evidence type="ECO:0000313" key="9">
    <source>
        <dbReference type="RefSeq" id="XP_072859150.1"/>
    </source>
</evidence>
<feature type="transmembrane region" description="Helical" evidence="7">
    <location>
        <begin position="190"/>
        <end position="207"/>
    </location>
</feature>
<evidence type="ECO:0000256" key="6">
    <source>
        <dbReference type="SAM" id="MobiDB-lite"/>
    </source>
</evidence>
<accession>A0ABM5GNC4</accession>
<dbReference type="Proteomes" id="UP001652642">
    <property type="component" value="Chromosome 6"/>
</dbReference>
<evidence type="ECO:0000313" key="8">
    <source>
        <dbReference type="Proteomes" id="UP001652642"/>
    </source>
</evidence>
<keyword evidence="4 7" id="KW-1133">Transmembrane helix</keyword>
<dbReference type="RefSeq" id="XP_072859150.1">
    <property type="nucleotide sequence ID" value="XM_073003049.1"/>
</dbReference>
<feature type="region of interest" description="Disordered" evidence="6">
    <location>
        <begin position="1"/>
        <end position="22"/>
    </location>
</feature>
<feature type="transmembrane region" description="Helical" evidence="7">
    <location>
        <begin position="219"/>
        <end position="238"/>
    </location>
</feature>
<dbReference type="InterPro" id="IPR004254">
    <property type="entry name" value="AdipoR/HlyIII-related"/>
</dbReference>
<keyword evidence="3 7" id="KW-0812">Transmembrane</keyword>